<dbReference type="SUPFAM" id="SSF52047">
    <property type="entry name" value="RNI-like"/>
    <property type="match status" value="1"/>
</dbReference>
<proteinExistence type="predicted"/>
<name>A0A9P6EAP2_9AGAR</name>
<dbReference type="AlphaFoldDB" id="A0A9P6EAP2"/>
<reference evidence="2" key="1">
    <citation type="submission" date="2020-11" db="EMBL/GenBank/DDBJ databases">
        <authorList>
            <consortium name="DOE Joint Genome Institute"/>
            <person name="Ahrendt S."/>
            <person name="Riley R."/>
            <person name="Andreopoulos W."/>
            <person name="Labutti K."/>
            <person name="Pangilinan J."/>
            <person name="Ruiz-Duenas F.J."/>
            <person name="Barrasa J.M."/>
            <person name="Sanchez-Garcia M."/>
            <person name="Camarero S."/>
            <person name="Miyauchi S."/>
            <person name="Serrano A."/>
            <person name="Linde D."/>
            <person name="Babiker R."/>
            <person name="Drula E."/>
            <person name="Ayuso-Fernandez I."/>
            <person name="Pacheco R."/>
            <person name="Padilla G."/>
            <person name="Ferreira P."/>
            <person name="Barriuso J."/>
            <person name="Kellner H."/>
            <person name="Castanera R."/>
            <person name="Alfaro M."/>
            <person name="Ramirez L."/>
            <person name="Pisabarro A.G."/>
            <person name="Kuo A."/>
            <person name="Tritt A."/>
            <person name="Lipzen A."/>
            <person name="He G."/>
            <person name="Yan M."/>
            <person name="Ng V."/>
            <person name="Cullen D."/>
            <person name="Martin F."/>
            <person name="Rosso M.-N."/>
            <person name="Henrissat B."/>
            <person name="Hibbett D."/>
            <person name="Martinez A.T."/>
            <person name="Grigoriev I.V."/>
        </authorList>
    </citation>
    <scope>NUCLEOTIDE SEQUENCE</scope>
    <source>
        <strain evidence="2">CBS 506.95</strain>
    </source>
</reference>
<organism evidence="2 3">
    <name type="scientific">Crepidotus variabilis</name>
    <dbReference type="NCBI Taxonomy" id="179855"/>
    <lineage>
        <taxon>Eukaryota</taxon>
        <taxon>Fungi</taxon>
        <taxon>Dikarya</taxon>
        <taxon>Basidiomycota</taxon>
        <taxon>Agaricomycotina</taxon>
        <taxon>Agaricomycetes</taxon>
        <taxon>Agaricomycetidae</taxon>
        <taxon>Agaricales</taxon>
        <taxon>Agaricineae</taxon>
        <taxon>Crepidotaceae</taxon>
        <taxon>Crepidotus</taxon>
    </lineage>
</organism>
<sequence>MSYPRSRTSAKYPIDPQPPHGPFTPIHNIPPAALMPVSLAFTPHYQDLHLQLPAQRAQVHTLRTRRHTPQLPPEIIAEIVTFITDKPTLAACARVALTFYQPAQKIFFSEVTLYFWPYQKAVKQTPRRFYSLLKRSPHLIKLIRSLSVHTGSTCTSTDEVYYLHKVAPYLIKLESLSFPRLPSNNVSQPTELPFFPPLTDEQTTNLRKLDISALTDHQFPSLTFFTRLYNLRDLTLDPSFSNESSIAWSLRHNPHSYTQISLKSLSIVGKSTLDQAVTLFGSTAFPFNIDGRLRMLSVDQSDVQWVDLDPYRDLKPLASLFSTCRDLEHFSFTRCPRSTYAISTREVITPFSKLSRPPNLSNAFSLKTITLQGKAEAIANEFPGHGVQRSNLERWVVASPISWMEILLASIQPGSRVRVREVNLRIDTSHYMFEQLLGVMDAQWDGLCGVLTPQRFPSLRRVRLHVRSNLEKDPQIIASILSKHSALRRLMKHGILRLDLS</sequence>
<dbReference type="EMBL" id="MU157878">
    <property type="protein sequence ID" value="KAF9525878.1"/>
    <property type="molecule type" value="Genomic_DNA"/>
</dbReference>
<dbReference type="Proteomes" id="UP000807306">
    <property type="component" value="Unassembled WGS sequence"/>
</dbReference>
<evidence type="ECO:0008006" key="4">
    <source>
        <dbReference type="Google" id="ProtNLM"/>
    </source>
</evidence>
<evidence type="ECO:0000313" key="2">
    <source>
        <dbReference type="EMBL" id="KAF9525878.1"/>
    </source>
</evidence>
<gene>
    <name evidence="2" type="ORF">CPB83DRAFT_837812</name>
</gene>
<dbReference type="OrthoDB" id="2788229at2759"/>
<comment type="caution">
    <text evidence="2">The sequence shown here is derived from an EMBL/GenBank/DDBJ whole genome shotgun (WGS) entry which is preliminary data.</text>
</comment>
<evidence type="ECO:0000256" key="1">
    <source>
        <dbReference type="SAM" id="MobiDB-lite"/>
    </source>
</evidence>
<feature type="region of interest" description="Disordered" evidence="1">
    <location>
        <begin position="1"/>
        <end position="20"/>
    </location>
</feature>
<accession>A0A9P6EAP2</accession>
<protein>
    <recommendedName>
        <fullName evidence="4">F-box domain-containing protein</fullName>
    </recommendedName>
</protein>
<keyword evidence="3" id="KW-1185">Reference proteome</keyword>
<evidence type="ECO:0000313" key="3">
    <source>
        <dbReference type="Proteomes" id="UP000807306"/>
    </source>
</evidence>